<dbReference type="Proteomes" id="UP001182247">
    <property type="component" value="Unassembled WGS sequence"/>
</dbReference>
<dbReference type="EMBL" id="JAPKIY010000033">
    <property type="protein sequence ID" value="MDS0899589.1"/>
    <property type="molecule type" value="Genomic_DNA"/>
</dbReference>
<evidence type="ECO:0000313" key="2">
    <source>
        <dbReference type="Proteomes" id="UP001182247"/>
    </source>
</evidence>
<dbReference type="RefSeq" id="WP_126616240.1">
    <property type="nucleotide sequence ID" value="NZ_CAXOML010000023.1"/>
</dbReference>
<accession>A0AAE4FGL1</accession>
<evidence type="ECO:0000313" key="1">
    <source>
        <dbReference type="EMBL" id="MDS0899589.1"/>
    </source>
</evidence>
<protein>
    <submittedName>
        <fullName evidence="1">Uncharacterized protein</fullName>
    </submittedName>
</protein>
<comment type="caution">
    <text evidence="1">The sequence shown here is derived from an EMBL/GenBank/DDBJ whole genome shotgun (WGS) entry which is preliminary data.</text>
</comment>
<organism evidence="1 2">
    <name type="scientific">Morganella morganii</name>
    <name type="common">Proteus morganii</name>
    <dbReference type="NCBI Taxonomy" id="582"/>
    <lineage>
        <taxon>Bacteria</taxon>
        <taxon>Pseudomonadati</taxon>
        <taxon>Pseudomonadota</taxon>
        <taxon>Gammaproteobacteria</taxon>
        <taxon>Enterobacterales</taxon>
        <taxon>Morganellaceae</taxon>
        <taxon>Morganella</taxon>
    </lineage>
</organism>
<gene>
    <name evidence="1" type="ORF">OSC06_16650</name>
</gene>
<dbReference type="AlphaFoldDB" id="A0AAE4FGL1"/>
<name>A0AAE4FGL1_MORMO</name>
<reference evidence="1" key="1">
    <citation type="submission" date="2023-02" db="EMBL/GenBank/DDBJ databases">
        <title>Detection, antimicrobial susceptibility and genomic characterization of NDM-producing species of Morganellaceae, Yersiniaceae, and Enterobacteriaceae other than Klebsiella.</title>
        <authorList>
            <person name="Camargo C.H."/>
            <person name="Sacchi C.T."/>
            <person name="Campos K.R."/>
        </authorList>
    </citation>
    <scope>NUCLEOTIDE SEQUENCE</scope>
    <source>
        <strain evidence="1">1189_21</strain>
    </source>
</reference>
<sequence length="92" mass="10066">MTASVLRTETENAVQTAFSHDVTPLSLTTRQCFSDLQEAPSGNRSRYQGFSGIRRQEQHSVTWATASAVPSDAARKTRTCADMYGLNAVLTL</sequence>
<proteinExistence type="predicted"/>